<dbReference type="Proteomes" id="UP000284207">
    <property type="component" value="Unassembled WGS sequence"/>
</dbReference>
<dbReference type="AlphaFoldDB" id="A0A423NL69"/>
<proteinExistence type="predicted"/>
<organism evidence="1 2">
    <name type="scientific">Pseudomonas moraviensis</name>
    <dbReference type="NCBI Taxonomy" id="321662"/>
    <lineage>
        <taxon>Bacteria</taxon>
        <taxon>Pseudomonadati</taxon>
        <taxon>Pseudomonadota</taxon>
        <taxon>Gammaproteobacteria</taxon>
        <taxon>Pseudomonadales</taxon>
        <taxon>Pseudomonadaceae</taxon>
        <taxon>Pseudomonas</taxon>
    </lineage>
</organism>
<name>A0A423NL69_9PSED</name>
<dbReference type="EMBL" id="MOCA01000006">
    <property type="protein sequence ID" value="RON98921.1"/>
    <property type="molecule type" value="Genomic_DNA"/>
</dbReference>
<comment type="caution">
    <text evidence="1">The sequence shown here is derived from an EMBL/GenBank/DDBJ whole genome shotgun (WGS) entry which is preliminary data.</text>
</comment>
<reference evidence="1 2" key="1">
    <citation type="submission" date="2016-10" db="EMBL/GenBank/DDBJ databases">
        <title>Comparative genome analysis of multiple Pseudomonas spp. focuses on biocontrol and plant growth promoting traits.</title>
        <authorList>
            <person name="Tao X.-Y."/>
            <person name="Taylor C.G."/>
        </authorList>
    </citation>
    <scope>NUCLEOTIDE SEQUENCE [LARGE SCALE GENOMIC DNA]</scope>
    <source>
        <strain evidence="1 2">36B3</strain>
    </source>
</reference>
<evidence type="ECO:0000313" key="2">
    <source>
        <dbReference type="Proteomes" id="UP000284207"/>
    </source>
</evidence>
<gene>
    <name evidence="1" type="ORF">BK674_15850</name>
</gene>
<protein>
    <submittedName>
        <fullName evidence="1">Uncharacterized protein</fullName>
    </submittedName>
</protein>
<dbReference type="RefSeq" id="WP_123419159.1">
    <property type="nucleotide sequence ID" value="NZ_MOCA01000006.1"/>
</dbReference>
<evidence type="ECO:0000313" key="1">
    <source>
        <dbReference type="EMBL" id="RON98921.1"/>
    </source>
</evidence>
<accession>A0A423NL69</accession>
<sequence>MTNPQQYDKTFHFNNAKALIEAGGTQSLRYACLEMRMLIEAHVYQRLLREADELPRSIINTWQPYKAVRLHCEFDKYADMDMRLEITDPEGNKLDDINYHNLKKGDLTKIYNSLGGYLHLPMPEKIDSYVIDADTVRVMLDKLERIIKGNLIIYKVNYESIECKGCGKGIIFTKHYLDTHDSISCQNSDCALEYSIQKDKQPFELSLEYRGFACHVCKNEIPIPLNKIADGYAFQCSTCLTNFKFELQIRTETPFPD</sequence>